<name>A0A7C3VNK9_9CYAN</name>
<dbReference type="InterPro" id="IPR016024">
    <property type="entry name" value="ARM-type_fold"/>
</dbReference>
<evidence type="ECO:0000256" key="2">
    <source>
        <dbReference type="ARBA" id="ARBA00022738"/>
    </source>
</evidence>
<dbReference type="AlphaFoldDB" id="A0A7C3VNK9"/>
<dbReference type="Pfam" id="PF08852">
    <property type="entry name" value="DUF1822"/>
    <property type="match status" value="1"/>
</dbReference>
<organism evidence="3">
    <name type="scientific">Planktothricoides sp. SpSt-374</name>
    <dbReference type="NCBI Taxonomy" id="2282167"/>
    <lineage>
        <taxon>Bacteria</taxon>
        <taxon>Bacillati</taxon>
        <taxon>Cyanobacteriota</taxon>
        <taxon>Cyanophyceae</taxon>
        <taxon>Oscillatoriophycideae</taxon>
        <taxon>Oscillatoriales</taxon>
        <taxon>Oscillatoriaceae</taxon>
        <taxon>Planktothricoides</taxon>
    </lineage>
</organism>
<dbReference type="GO" id="GO:0030089">
    <property type="term" value="C:phycobilisome"/>
    <property type="evidence" value="ECO:0007669"/>
    <property type="project" value="UniProtKB-KW"/>
</dbReference>
<dbReference type="Gene3D" id="1.25.10.10">
    <property type="entry name" value="Leucine-rich Repeat Variant"/>
    <property type="match status" value="1"/>
</dbReference>
<evidence type="ECO:0000313" key="3">
    <source>
        <dbReference type="EMBL" id="HGG02258.1"/>
    </source>
</evidence>
<sequence length="488" mass="54331">MAKVIRALQSNESDTLELAIAPADQQQGWRIAQELSNPSNRYIAYLNYLAYRTFIPWLADWLVAESLPEPTVWPGEQLLPSIWEVVGGTAIQVGDKRLVLIVSDEAELESLEVPQDWVDNPQWMGDYYLAVTVSLDGDEDDCWMQVCGFTTHRLLKHQGRYNAPNRSYTLNMDDLTVDLTVMQVTWGLEVRATVAPLPILSEAEAQQLLGVLGNPKLHSPRLNSAVSFQKWAALVTDDNWRRQLWQMRLGKVETLELQKPQVNLRAWLDNMVAEGQQMLSEGWQRFEEVFSPPEAATVRGNGEVMEAIGPMVRLLKSNQRQEFRYHAAGVLGEIGAGNPEAITALTWLLQAAEDEHTRWQAALSLGKIDPGNPAAGVKKAKLIDLGMQLQGQAIALVVAIMPQPEGRLGVFVQVQPKNQPKLPPNLKLSILSEADEPIPGLEVASRSDDLGQGKDNLIQMNLFSPPPGTRFRVRVTLNDANITEDFVA</sequence>
<dbReference type="EMBL" id="DSPX01000171">
    <property type="protein sequence ID" value="HGG02258.1"/>
    <property type="molecule type" value="Genomic_DNA"/>
</dbReference>
<proteinExistence type="predicted"/>
<keyword evidence="2" id="KW-0605">Phycobilisome</keyword>
<dbReference type="InterPro" id="IPR014951">
    <property type="entry name" value="DUF1822"/>
</dbReference>
<keyword evidence="1" id="KW-0042">Antenna complex</keyword>
<protein>
    <submittedName>
        <fullName evidence="3">DUF1822 family protein</fullName>
    </submittedName>
</protein>
<accession>A0A7C3VNK9</accession>
<gene>
    <name evidence="3" type="ORF">ENR15_16845</name>
</gene>
<evidence type="ECO:0000256" key="1">
    <source>
        <dbReference type="ARBA" id="ARBA00022549"/>
    </source>
</evidence>
<reference evidence="3" key="1">
    <citation type="journal article" date="2020" name="mSystems">
        <title>Genome- and Community-Level Interaction Insights into Carbon Utilization and Element Cycling Functions of Hydrothermarchaeota in Hydrothermal Sediment.</title>
        <authorList>
            <person name="Zhou Z."/>
            <person name="Liu Y."/>
            <person name="Xu W."/>
            <person name="Pan J."/>
            <person name="Luo Z.H."/>
            <person name="Li M."/>
        </authorList>
    </citation>
    <scope>NUCLEOTIDE SEQUENCE [LARGE SCALE GENOMIC DNA]</scope>
    <source>
        <strain evidence="3">SpSt-374</strain>
    </source>
</reference>
<dbReference type="SUPFAM" id="SSF48371">
    <property type="entry name" value="ARM repeat"/>
    <property type="match status" value="1"/>
</dbReference>
<dbReference type="InterPro" id="IPR011989">
    <property type="entry name" value="ARM-like"/>
</dbReference>
<comment type="caution">
    <text evidence="3">The sequence shown here is derived from an EMBL/GenBank/DDBJ whole genome shotgun (WGS) entry which is preliminary data.</text>
</comment>